<protein>
    <recommendedName>
        <fullName evidence="2">ACT domain-containing protein</fullName>
    </recommendedName>
</protein>
<sequence>MDAVPGDSTDREDGEENSRPHQYVAYVLAADRPGSVTAMAEVVSSRGVSIESFATGDIRGGTAMITMIFSTSERLERVIRRTLQRLAIVLEVAVLRSDDPQVQAAGVVHPAPGTRFLPPADVSVTWSGATQPGEPLLVDGQFLMVTRVIDGAIASGASRVNVALLPPAPER</sequence>
<feature type="region of interest" description="Disordered" evidence="1">
    <location>
        <begin position="1"/>
        <end position="21"/>
    </location>
</feature>
<gene>
    <name evidence="3" type="ORF">SAMN05443377_11061</name>
</gene>
<evidence type="ECO:0000259" key="2">
    <source>
        <dbReference type="PROSITE" id="PS51671"/>
    </source>
</evidence>
<dbReference type="Gene3D" id="3.30.70.260">
    <property type="match status" value="1"/>
</dbReference>
<reference evidence="3 4" key="1">
    <citation type="submission" date="2016-10" db="EMBL/GenBank/DDBJ databases">
        <authorList>
            <person name="de Groot N.N."/>
        </authorList>
    </citation>
    <scope>NUCLEOTIDE SEQUENCE [LARGE SCALE GENOMIC DNA]</scope>
    <source>
        <strain evidence="3 4">DSM 16859</strain>
    </source>
</reference>
<dbReference type="PROSITE" id="PS51671">
    <property type="entry name" value="ACT"/>
    <property type="match status" value="1"/>
</dbReference>
<dbReference type="OrthoDB" id="5146014at2"/>
<dbReference type="EMBL" id="FOGZ01000010">
    <property type="protein sequence ID" value="SER78049.1"/>
    <property type="molecule type" value="Genomic_DNA"/>
</dbReference>
<evidence type="ECO:0000256" key="1">
    <source>
        <dbReference type="SAM" id="MobiDB-lite"/>
    </source>
</evidence>
<dbReference type="Proteomes" id="UP000198815">
    <property type="component" value="Unassembled WGS sequence"/>
</dbReference>
<dbReference type="InterPro" id="IPR002912">
    <property type="entry name" value="ACT_dom"/>
</dbReference>
<dbReference type="InterPro" id="IPR045865">
    <property type="entry name" value="ACT-like_dom_sf"/>
</dbReference>
<dbReference type="STRING" id="64702.SAMN05443377_11061"/>
<evidence type="ECO:0000313" key="3">
    <source>
        <dbReference type="EMBL" id="SER78049.1"/>
    </source>
</evidence>
<keyword evidence="4" id="KW-1185">Reference proteome</keyword>
<dbReference type="CDD" id="cd02116">
    <property type="entry name" value="ACT"/>
    <property type="match status" value="1"/>
</dbReference>
<evidence type="ECO:0000313" key="4">
    <source>
        <dbReference type="Proteomes" id="UP000198815"/>
    </source>
</evidence>
<feature type="domain" description="ACT" evidence="2">
    <location>
        <begin position="24"/>
        <end position="97"/>
    </location>
</feature>
<proteinExistence type="predicted"/>
<feature type="compositionally biased region" description="Basic and acidic residues" evidence="1">
    <location>
        <begin position="8"/>
        <end position="19"/>
    </location>
</feature>
<accession>A0A1H9S1P1</accession>
<dbReference type="RefSeq" id="WP_091969145.1">
    <property type="nucleotide sequence ID" value="NZ_FOGZ01000010.1"/>
</dbReference>
<dbReference type="SUPFAM" id="SSF55021">
    <property type="entry name" value="ACT-like"/>
    <property type="match status" value="1"/>
</dbReference>
<dbReference type="AlphaFoldDB" id="A0A1H9S1P1"/>
<organism evidence="3 4">
    <name type="scientific">Propionibacterium cyclohexanicum</name>
    <dbReference type="NCBI Taxonomy" id="64702"/>
    <lineage>
        <taxon>Bacteria</taxon>
        <taxon>Bacillati</taxon>
        <taxon>Actinomycetota</taxon>
        <taxon>Actinomycetes</taxon>
        <taxon>Propionibacteriales</taxon>
        <taxon>Propionibacteriaceae</taxon>
        <taxon>Propionibacterium</taxon>
    </lineage>
</organism>
<name>A0A1H9S1P1_9ACTN</name>